<evidence type="ECO:0000256" key="1">
    <source>
        <dbReference type="SAM" id="Phobius"/>
    </source>
</evidence>
<keyword evidence="3" id="KW-1185">Reference proteome</keyword>
<feature type="transmembrane region" description="Helical" evidence="1">
    <location>
        <begin position="12"/>
        <end position="29"/>
    </location>
</feature>
<name>A0A916RRU9_9BACT</name>
<feature type="transmembrane region" description="Helical" evidence="1">
    <location>
        <begin position="317"/>
        <end position="336"/>
    </location>
</feature>
<organism evidence="2 3">
    <name type="scientific">Edaphobacter acidisoli</name>
    <dbReference type="NCBI Taxonomy" id="2040573"/>
    <lineage>
        <taxon>Bacteria</taxon>
        <taxon>Pseudomonadati</taxon>
        <taxon>Acidobacteriota</taxon>
        <taxon>Terriglobia</taxon>
        <taxon>Terriglobales</taxon>
        <taxon>Acidobacteriaceae</taxon>
        <taxon>Edaphobacter</taxon>
    </lineage>
</organism>
<feature type="transmembrane region" description="Helical" evidence="1">
    <location>
        <begin position="295"/>
        <end position="311"/>
    </location>
</feature>
<evidence type="ECO:0000313" key="3">
    <source>
        <dbReference type="Proteomes" id="UP000648801"/>
    </source>
</evidence>
<dbReference type="RefSeq" id="WP_188758543.1">
    <property type="nucleotide sequence ID" value="NZ_BMJB01000001.1"/>
</dbReference>
<dbReference type="EMBL" id="BMJB01000001">
    <property type="protein sequence ID" value="GGA63816.1"/>
    <property type="molecule type" value="Genomic_DNA"/>
</dbReference>
<keyword evidence="1" id="KW-1133">Transmembrane helix</keyword>
<dbReference type="AlphaFoldDB" id="A0A916RRU9"/>
<feature type="transmembrane region" description="Helical" evidence="1">
    <location>
        <begin position="124"/>
        <end position="141"/>
    </location>
</feature>
<keyword evidence="1" id="KW-0472">Membrane</keyword>
<feature type="transmembrane region" description="Helical" evidence="1">
    <location>
        <begin position="193"/>
        <end position="210"/>
    </location>
</feature>
<gene>
    <name evidence="2" type="ORF">GCM10011507_14250</name>
</gene>
<accession>A0A916RRU9</accession>
<dbReference type="Proteomes" id="UP000648801">
    <property type="component" value="Unassembled WGS sequence"/>
</dbReference>
<evidence type="ECO:0000313" key="2">
    <source>
        <dbReference type="EMBL" id="GGA63816.1"/>
    </source>
</evidence>
<keyword evidence="1" id="KW-0812">Transmembrane</keyword>
<sequence>MRLRFWQKLTSFPAMLISTLFVSPFFASLDVQQGGPVMRDPDIWWHLRNAQMLLSTHHFIRADAYSFTTLGQPWINPEWLAEIPYYLAFRLFAERGIFLMMLLVVDIIIAGVLLLCYRRSQNIGAAWLATWIAVLLAAINIGPRTILFGWLCFLAELILLDNFRRGRNGLWLLVPLFALWINLHGSWLIGFSFFLVFIASGVVQGSWGSIESVRWSAKQWRTLIVVAFGSLAALFINPYGWRLAAYPFDVIFHQRLNIVVVDEWSSVNFQSYYGVLIFLIAAGLMLFTLGQRRRWLLSDVLFALLALYAGVSHKRFLFLAGIVICPILAVELGNHVFSPYDPRKDKRWLNVLIMAAFYFFAVRHVPPSAKLHAAEAQYFPAAALPALNSNCAGQHLFNLYEWGGYLIWNARGVPVFIDSRTDIFEHHGVLLDYLNMVTLRNSLKVLDKYQIGCVLLNPDSGLVYLLRNSPDWSIAHEDTISVLLIRKASENRN</sequence>
<reference evidence="2" key="2">
    <citation type="submission" date="2020-09" db="EMBL/GenBank/DDBJ databases">
        <authorList>
            <person name="Sun Q."/>
            <person name="Zhou Y."/>
        </authorList>
    </citation>
    <scope>NUCLEOTIDE SEQUENCE</scope>
    <source>
        <strain evidence="2">CGMCC 1.15447</strain>
    </source>
</reference>
<feature type="transmembrane region" description="Helical" evidence="1">
    <location>
        <begin position="147"/>
        <end position="163"/>
    </location>
</feature>
<feature type="transmembrane region" description="Helical" evidence="1">
    <location>
        <begin position="222"/>
        <end position="241"/>
    </location>
</feature>
<feature type="transmembrane region" description="Helical" evidence="1">
    <location>
        <begin position="97"/>
        <end position="117"/>
    </location>
</feature>
<comment type="caution">
    <text evidence="2">The sequence shown here is derived from an EMBL/GenBank/DDBJ whole genome shotgun (WGS) entry which is preliminary data.</text>
</comment>
<proteinExistence type="predicted"/>
<feature type="transmembrane region" description="Helical" evidence="1">
    <location>
        <begin position="170"/>
        <end position="187"/>
    </location>
</feature>
<reference evidence="2" key="1">
    <citation type="journal article" date="2014" name="Int. J. Syst. Evol. Microbiol.">
        <title>Complete genome sequence of Corynebacterium casei LMG S-19264T (=DSM 44701T), isolated from a smear-ripened cheese.</title>
        <authorList>
            <consortium name="US DOE Joint Genome Institute (JGI-PGF)"/>
            <person name="Walter F."/>
            <person name="Albersmeier A."/>
            <person name="Kalinowski J."/>
            <person name="Ruckert C."/>
        </authorList>
    </citation>
    <scope>NUCLEOTIDE SEQUENCE</scope>
    <source>
        <strain evidence="2">CGMCC 1.15447</strain>
    </source>
</reference>
<feature type="transmembrane region" description="Helical" evidence="1">
    <location>
        <begin position="271"/>
        <end position="288"/>
    </location>
</feature>
<protein>
    <submittedName>
        <fullName evidence="2">Uncharacterized protein</fullName>
    </submittedName>
</protein>